<dbReference type="Pfam" id="PF09346">
    <property type="entry name" value="SMI1_KNR4"/>
    <property type="match status" value="1"/>
</dbReference>
<organism evidence="2 3">
    <name type="scientific">Gemmata massiliana</name>
    <dbReference type="NCBI Taxonomy" id="1210884"/>
    <lineage>
        <taxon>Bacteria</taxon>
        <taxon>Pseudomonadati</taxon>
        <taxon>Planctomycetota</taxon>
        <taxon>Planctomycetia</taxon>
        <taxon>Gemmatales</taxon>
        <taxon>Gemmataceae</taxon>
        <taxon>Gemmata</taxon>
    </lineage>
</organism>
<name>A0A6P2CUX8_9BACT</name>
<reference evidence="2 3" key="1">
    <citation type="submission" date="2019-05" db="EMBL/GenBank/DDBJ databases">
        <authorList>
            <consortium name="Science for Life Laboratories"/>
        </authorList>
    </citation>
    <scope>NUCLEOTIDE SEQUENCE [LARGE SCALE GENOMIC DNA]</scope>
    <source>
        <strain evidence="2">Soil9</strain>
    </source>
</reference>
<protein>
    <recommendedName>
        <fullName evidence="1">Knr4/Smi1-like domain-containing protein</fullName>
    </recommendedName>
</protein>
<dbReference type="AlphaFoldDB" id="A0A6P2CUX8"/>
<dbReference type="SUPFAM" id="SSF160631">
    <property type="entry name" value="SMI1/KNR4-like"/>
    <property type="match status" value="1"/>
</dbReference>
<dbReference type="InterPro" id="IPR037883">
    <property type="entry name" value="Knr4/Smi1-like_sf"/>
</dbReference>
<dbReference type="Proteomes" id="UP000464178">
    <property type="component" value="Chromosome"/>
</dbReference>
<evidence type="ECO:0000313" key="2">
    <source>
        <dbReference type="EMBL" id="VTR92377.1"/>
    </source>
</evidence>
<accession>A0A6P2CUX8</accession>
<dbReference type="KEGG" id="gms:SOIL9_53370"/>
<dbReference type="EMBL" id="LR593886">
    <property type="protein sequence ID" value="VTR92377.1"/>
    <property type="molecule type" value="Genomic_DNA"/>
</dbReference>
<dbReference type="InterPro" id="IPR014338">
    <property type="entry name" value="CHP02996_rpt-companion-dom"/>
</dbReference>
<sequence length="252" mass="28256">MTEDDAFIRAIVDNPGDDTPRLVYADWLDDRDDPRGPYLRAERDAVETGDIARLRELAVGLDSVWVARVSRPPVGVCCDRVRFNSRGRTLSADDIGHLERQLGGQFCAGYRAFLMNYNGGAPAPACLSYPDPTWADMDIDVGEFYAVGAPYEPAPNESSEWYGNLKHERDFLHELYQISGGEGDNPLITGMVQFADTPNDLGYLLIGIAPENRGRIYHFRDYCHFSRDPGHLFDYCDTFAALLNCIRPARNP</sequence>
<dbReference type="NCBIfam" id="TIGR02996">
    <property type="entry name" value="rpt_mate_G_obs"/>
    <property type="match status" value="1"/>
</dbReference>
<keyword evidence="3" id="KW-1185">Reference proteome</keyword>
<evidence type="ECO:0000313" key="3">
    <source>
        <dbReference type="Proteomes" id="UP000464178"/>
    </source>
</evidence>
<dbReference type="Gene3D" id="3.40.1580.10">
    <property type="entry name" value="SMI1/KNR4-like"/>
    <property type="match status" value="1"/>
</dbReference>
<evidence type="ECO:0000259" key="1">
    <source>
        <dbReference type="Pfam" id="PF09346"/>
    </source>
</evidence>
<dbReference type="RefSeq" id="WP_162667254.1">
    <property type="nucleotide sequence ID" value="NZ_LR593886.1"/>
</dbReference>
<feature type="domain" description="Knr4/Smi1-like" evidence="1">
    <location>
        <begin position="90"/>
        <end position="244"/>
    </location>
</feature>
<proteinExistence type="predicted"/>
<gene>
    <name evidence="2" type="ORF">SOIL9_53370</name>
</gene>
<dbReference type="InterPro" id="IPR018958">
    <property type="entry name" value="Knr4/Smi1-like_dom"/>
</dbReference>